<evidence type="ECO:0000256" key="6">
    <source>
        <dbReference type="SAM" id="MobiDB-lite"/>
    </source>
</evidence>
<feature type="compositionally biased region" description="Basic and acidic residues" evidence="6">
    <location>
        <begin position="20"/>
        <end position="32"/>
    </location>
</feature>
<reference evidence="7" key="1">
    <citation type="submission" date="2020-10" db="EMBL/GenBank/DDBJ databases">
        <authorList>
            <person name="Gilroy R."/>
        </authorList>
    </citation>
    <scope>NUCLEOTIDE SEQUENCE</scope>
    <source>
        <strain evidence="7">ChiHile30-977</strain>
    </source>
</reference>
<evidence type="ECO:0000256" key="2">
    <source>
        <dbReference type="ARBA" id="ARBA00022980"/>
    </source>
</evidence>
<accession>A0A9D1CIT2</accession>
<dbReference type="FunFam" id="2.40.50.100:FF:000004">
    <property type="entry name" value="50S ribosomal protein L27"/>
    <property type="match status" value="1"/>
</dbReference>
<dbReference type="GO" id="GO:0006412">
    <property type="term" value="P:translation"/>
    <property type="evidence" value="ECO:0007669"/>
    <property type="project" value="UniProtKB-UniRule"/>
</dbReference>
<comment type="caution">
    <text evidence="7">The sequence shown here is derived from an EMBL/GenBank/DDBJ whole genome shotgun (WGS) entry which is preliminary data.</text>
</comment>
<proteinExistence type="inferred from homology"/>
<name>A0A9D1CIT2_9FIRM</name>
<dbReference type="Pfam" id="PF01016">
    <property type="entry name" value="Ribosomal_L27"/>
    <property type="match status" value="1"/>
</dbReference>
<gene>
    <name evidence="5 7" type="primary">rpmA</name>
    <name evidence="7" type="ORF">IAA66_00085</name>
</gene>
<evidence type="ECO:0000256" key="5">
    <source>
        <dbReference type="HAMAP-Rule" id="MF_00539"/>
    </source>
</evidence>
<keyword evidence="2 5" id="KW-0689">Ribosomal protein</keyword>
<organism evidence="7 8">
    <name type="scientific">Candidatus Avichristensenella intestinipullorum</name>
    <dbReference type="NCBI Taxonomy" id="2840693"/>
    <lineage>
        <taxon>Bacteria</taxon>
        <taxon>Bacillati</taxon>
        <taxon>Bacillota</taxon>
        <taxon>Clostridia</taxon>
        <taxon>Candidatus Avichristensenella</taxon>
    </lineage>
</organism>
<dbReference type="AlphaFoldDB" id="A0A9D1CIT2"/>
<sequence length="98" mass="10799">MLQMNLQLFAHKKGVGSSRNGRDSESKRLGPKRADGQFVLAGNILVRQRGTRIHPGLNVGIGRDDTLFALTQGVVRFERKGRDKKQVSVYPVAEVAAQ</sequence>
<dbReference type="InterPro" id="IPR018261">
    <property type="entry name" value="Ribosomal_bL27_CS"/>
</dbReference>
<evidence type="ECO:0000256" key="4">
    <source>
        <dbReference type="ARBA" id="ARBA00035175"/>
    </source>
</evidence>
<dbReference type="Proteomes" id="UP000886819">
    <property type="component" value="Unassembled WGS sequence"/>
</dbReference>
<evidence type="ECO:0000256" key="1">
    <source>
        <dbReference type="ARBA" id="ARBA00010797"/>
    </source>
</evidence>
<dbReference type="InterPro" id="IPR001684">
    <property type="entry name" value="Ribosomal_bL27"/>
</dbReference>
<dbReference type="PRINTS" id="PR00063">
    <property type="entry name" value="RIBOSOMALL27"/>
</dbReference>
<evidence type="ECO:0000256" key="3">
    <source>
        <dbReference type="ARBA" id="ARBA00023274"/>
    </source>
</evidence>
<feature type="region of interest" description="Disordered" evidence="6">
    <location>
        <begin position="1"/>
        <end position="32"/>
    </location>
</feature>
<dbReference type="Gene3D" id="2.40.50.100">
    <property type="match status" value="1"/>
</dbReference>
<dbReference type="PROSITE" id="PS00831">
    <property type="entry name" value="RIBOSOMAL_L27"/>
    <property type="match status" value="1"/>
</dbReference>
<dbReference type="PANTHER" id="PTHR15893">
    <property type="entry name" value="RIBOSOMAL PROTEIN L27"/>
    <property type="match status" value="1"/>
</dbReference>
<dbReference type="GO" id="GO:0003735">
    <property type="term" value="F:structural constituent of ribosome"/>
    <property type="evidence" value="ECO:0007669"/>
    <property type="project" value="InterPro"/>
</dbReference>
<protein>
    <recommendedName>
        <fullName evidence="4 5">Large ribosomal subunit protein bL27</fullName>
    </recommendedName>
</protein>
<reference evidence="7" key="2">
    <citation type="journal article" date="2021" name="PeerJ">
        <title>Extensive microbial diversity within the chicken gut microbiome revealed by metagenomics and culture.</title>
        <authorList>
            <person name="Gilroy R."/>
            <person name="Ravi A."/>
            <person name="Getino M."/>
            <person name="Pursley I."/>
            <person name="Horton D.L."/>
            <person name="Alikhan N.F."/>
            <person name="Baker D."/>
            <person name="Gharbi K."/>
            <person name="Hall N."/>
            <person name="Watson M."/>
            <person name="Adriaenssens E.M."/>
            <person name="Foster-Nyarko E."/>
            <person name="Jarju S."/>
            <person name="Secka A."/>
            <person name="Antonio M."/>
            <person name="Oren A."/>
            <person name="Chaudhuri R.R."/>
            <person name="La Ragione R."/>
            <person name="Hildebrand F."/>
            <person name="Pallen M.J."/>
        </authorList>
    </citation>
    <scope>NUCLEOTIDE SEQUENCE</scope>
    <source>
        <strain evidence="7">ChiHile30-977</strain>
    </source>
</reference>
<keyword evidence="3 5" id="KW-0687">Ribonucleoprotein</keyword>
<evidence type="ECO:0000313" key="8">
    <source>
        <dbReference type="Proteomes" id="UP000886819"/>
    </source>
</evidence>
<dbReference type="EMBL" id="DVFI01000002">
    <property type="protein sequence ID" value="HIQ61969.1"/>
    <property type="molecule type" value="Genomic_DNA"/>
</dbReference>
<dbReference type="GO" id="GO:0022625">
    <property type="term" value="C:cytosolic large ribosomal subunit"/>
    <property type="evidence" value="ECO:0007669"/>
    <property type="project" value="TreeGrafter"/>
</dbReference>
<evidence type="ECO:0000313" key="7">
    <source>
        <dbReference type="EMBL" id="HIQ61969.1"/>
    </source>
</evidence>
<dbReference type="PANTHER" id="PTHR15893:SF0">
    <property type="entry name" value="LARGE RIBOSOMAL SUBUNIT PROTEIN BL27M"/>
    <property type="match status" value="1"/>
</dbReference>
<comment type="similarity">
    <text evidence="1 5">Belongs to the bacterial ribosomal protein bL27 family.</text>
</comment>
<dbReference type="HAMAP" id="MF_00539">
    <property type="entry name" value="Ribosomal_bL27"/>
    <property type="match status" value="1"/>
</dbReference>
<dbReference type="SUPFAM" id="SSF110324">
    <property type="entry name" value="Ribosomal L27 protein-like"/>
    <property type="match status" value="1"/>
</dbReference>
<dbReference type="NCBIfam" id="TIGR00062">
    <property type="entry name" value="L27"/>
    <property type="match status" value="1"/>
</dbReference>